<feature type="region of interest" description="Disordered" evidence="1">
    <location>
        <begin position="195"/>
        <end position="220"/>
    </location>
</feature>
<dbReference type="Proteomes" id="UP000253437">
    <property type="component" value="Unassembled WGS sequence"/>
</dbReference>
<evidence type="ECO:0000313" key="3">
    <source>
        <dbReference type="Proteomes" id="UP000253437"/>
    </source>
</evidence>
<sequence length="220" mass="23976">MFSEGSRIARPFVMPTKDEQDVDQTEQAFFESVSEDSMLESIQKVAIVGERMSAGAACVQWAQGGESSFDTLDAMLFGMAGGQDDVELTDGQAAMYESLQAHAGEFLVSVGGVQDHQLTEMMEGDEEVTDALFESLSTALDGVDTDEAVAEFAVRESMMMEAKKKVIRDGKVKIINTKKRKRRMSAAQKAALKKARAKANTGAAKAARKKSNRMRKSRGM</sequence>
<comment type="caution">
    <text evidence="2">The sequence shown here is derived from an EMBL/GenBank/DDBJ whole genome shotgun (WGS) entry which is preliminary data.</text>
</comment>
<dbReference type="AlphaFoldDB" id="A0A8B3DNK0"/>
<gene>
    <name evidence="2" type="ORF">DS957_003750</name>
</gene>
<dbReference type="EMBL" id="QOUW02000007">
    <property type="protein sequence ID" value="RIW17890.1"/>
    <property type="molecule type" value="Genomic_DNA"/>
</dbReference>
<organism evidence="2 3">
    <name type="scientific">Vibrio harveyi</name>
    <name type="common">Beneckea harveyi</name>
    <dbReference type="NCBI Taxonomy" id="669"/>
    <lineage>
        <taxon>Bacteria</taxon>
        <taxon>Pseudomonadati</taxon>
        <taxon>Pseudomonadota</taxon>
        <taxon>Gammaproteobacteria</taxon>
        <taxon>Vibrionales</taxon>
        <taxon>Vibrionaceae</taxon>
        <taxon>Vibrio</taxon>
    </lineage>
</organism>
<proteinExistence type="predicted"/>
<name>A0A8B3DNK0_VIBHA</name>
<reference evidence="2 3" key="1">
    <citation type="submission" date="2018-08" db="EMBL/GenBank/DDBJ databases">
        <title>Vibrio harveyi strains pathogenic to white snook Centropomus viridis Lockington (1877) and potential probiotic bacteria.</title>
        <authorList>
            <person name="Soto-Rodriguez S."/>
            <person name="Gomez-Gil B."/>
            <person name="Lozano-Olvera R."/>
        </authorList>
    </citation>
    <scope>NUCLEOTIDE SEQUENCE [LARGE SCALE GENOMIC DNA]</scope>
    <source>
        <strain evidence="2 3">CAIM 1508</strain>
    </source>
</reference>
<protein>
    <submittedName>
        <fullName evidence="2">Uncharacterized protein</fullName>
    </submittedName>
</protein>
<feature type="compositionally biased region" description="Basic residues" evidence="1">
    <location>
        <begin position="206"/>
        <end position="220"/>
    </location>
</feature>
<evidence type="ECO:0000313" key="2">
    <source>
        <dbReference type="EMBL" id="RIW17890.1"/>
    </source>
</evidence>
<accession>A0A8B3DNK0</accession>
<evidence type="ECO:0000256" key="1">
    <source>
        <dbReference type="SAM" id="MobiDB-lite"/>
    </source>
</evidence>